<accession>A0ABY7C0Z9</accession>
<dbReference type="Proteomes" id="UP001164020">
    <property type="component" value="Chromosome"/>
</dbReference>
<dbReference type="PANTHER" id="PTHR12110:SF41">
    <property type="entry name" value="INOSOSE DEHYDRATASE"/>
    <property type="match status" value="1"/>
</dbReference>
<name>A0ABY7C0Z9_9HYPH</name>
<dbReference type="InterPro" id="IPR013022">
    <property type="entry name" value="Xyl_isomerase-like_TIM-brl"/>
</dbReference>
<evidence type="ECO:0000313" key="3">
    <source>
        <dbReference type="Proteomes" id="UP001164020"/>
    </source>
</evidence>
<gene>
    <name evidence="2" type="ORF">OH818_06110</name>
</gene>
<dbReference type="EMBL" id="CP114029">
    <property type="protein sequence ID" value="WAP69772.1"/>
    <property type="molecule type" value="Genomic_DNA"/>
</dbReference>
<evidence type="ECO:0000259" key="1">
    <source>
        <dbReference type="Pfam" id="PF01261"/>
    </source>
</evidence>
<dbReference type="Gene3D" id="3.20.20.150">
    <property type="entry name" value="Divalent-metal-dependent TIM barrel enzymes"/>
    <property type="match status" value="1"/>
</dbReference>
<dbReference type="RefSeq" id="WP_268882203.1">
    <property type="nucleotide sequence ID" value="NZ_CP114029.1"/>
</dbReference>
<dbReference type="PANTHER" id="PTHR12110">
    <property type="entry name" value="HYDROXYPYRUVATE ISOMERASE"/>
    <property type="match status" value="1"/>
</dbReference>
<proteinExistence type="predicted"/>
<evidence type="ECO:0000313" key="2">
    <source>
        <dbReference type="EMBL" id="WAP69772.1"/>
    </source>
</evidence>
<reference evidence="2" key="1">
    <citation type="submission" date="2022-12" db="EMBL/GenBank/DDBJ databases">
        <title>Jiella pelagia sp. nov., isolated from phosphonate enriched culture of Northwest Pacific surface seawater.</title>
        <authorList>
            <person name="Shin D.Y."/>
            <person name="Hwang C.Y."/>
        </authorList>
    </citation>
    <scope>NUCLEOTIDE SEQUENCE</scope>
    <source>
        <strain evidence="2">HL-NP1</strain>
    </source>
</reference>
<dbReference type="GO" id="GO:0016853">
    <property type="term" value="F:isomerase activity"/>
    <property type="evidence" value="ECO:0007669"/>
    <property type="project" value="UniProtKB-KW"/>
</dbReference>
<feature type="domain" description="Xylose isomerase-like TIM barrel" evidence="1">
    <location>
        <begin position="5"/>
        <end position="141"/>
    </location>
</feature>
<protein>
    <submittedName>
        <fullName evidence="2">Sugar phosphate isomerase/epimerase</fullName>
    </submittedName>
</protein>
<keyword evidence="3" id="KW-1185">Reference proteome</keyword>
<dbReference type="SUPFAM" id="SSF51658">
    <property type="entry name" value="Xylose isomerase-like"/>
    <property type="match status" value="1"/>
</dbReference>
<sequence>MWSSLCRTLGIETAVIPYLLPDARPTDEAGWRELGARLSELSAECADAGLRLAWHNHDFEFVALPEGSFPIEHVLADGVLWEADLAWIVRAGANPAEWLERYASRLASVHVKDVAPDGENLDEDGWADVGTGIVDWDALWRISAGSSATLMIAEHDKPSDFARFARVSADKMRELSAANA</sequence>
<dbReference type="Pfam" id="PF01261">
    <property type="entry name" value="AP_endonuc_2"/>
    <property type="match status" value="1"/>
</dbReference>
<dbReference type="InterPro" id="IPR036237">
    <property type="entry name" value="Xyl_isomerase-like_sf"/>
</dbReference>
<dbReference type="InterPro" id="IPR050312">
    <property type="entry name" value="IolE/XylAMocC-like"/>
</dbReference>
<keyword evidence="2" id="KW-0413">Isomerase</keyword>
<organism evidence="2 3">
    <name type="scientific">Jiella pelagia</name>
    <dbReference type="NCBI Taxonomy" id="2986949"/>
    <lineage>
        <taxon>Bacteria</taxon>
        <taxon>Pseudomonadati</taxon>
        <taxon>Pseudomonadota</taxon>
        <taxon>Alphaproteobacteria</taxon>
        <taxon>Hyphomicrobiales</taxon>
        <taxon>Aurantimonadaceae</taxon>
        <taxon>Jiella</taxon>
    </lineage>
</organism>